<dbReference type="KEGG" id="hsr:HSBAA_26820"/>
<reference evidence="1 2" key="1">
    <citation type="journal article" date="2019" name="Microbiol. Resour. Announc.">
        <title>Complete Genome Sequence of Halomonas sulfidaeris Strain Esulfide1 Isolated from a Metal Sulfide Rock at a Depth of 2,200 Meters, Obtained Using Nanopore Sequencing.</title>
        <authorList>
            <person name="Saito M."/>
            <person name="Nishigata A."/>
            <person name="Galipon J."/>
            <person name="Arakawa K."/>
        </authorList>
    </citation>
    <scope>NUCLEOTIDE SEQUENCE [LARGE SCALE GENOMIC DNA]</scope>
    <source>
        <strain evidence="1 2">ATCC BAA-803</strain>
    </source>
</reference>
<dbReference type="EMBL" id="AP019514">
    <property type="protein sequence ID" value="BBI61376.1"/>
    <property type="molecule type" value="Genomic_DNA"/>
</dbReference>
<proteinExistence type="predicted"/>
<accession>A0A455U5H7</accession>
<evidence type="ECO:0000313" key="2">
    <source>
        <dbReference type="Proteomes" id="UP000320231"/>
    </source>
</evidence>
<dbReference type="AlphaFoldDB" id="A0A455U5H7"/>
<evidence type="ECO:0000313" key="1">
    <source>
        <dbReference type="EMBL" id="BBI61376.1"/>
    </source>
</evidence>
<protein>
    <submittedName>
        <fullName evidence="1">Uncharacterized protein</fullName>
    </submittedName>
</protein>
<dbReference type="Proteomes" id="UP000320231">
    <property type="component" value="Chromosome"/>
</dbReference>
<organism evidence="1 2">
    <name type="scientific">Vreelandella sulfidaeris</name>
    <dbReference type="NCBI Taxonomy" id="115553"/>
    <lineage>
        <taxon>Bacteria</taxon>
        <taxon>Pseudomonadati</taxon>
        <taxon>Pseudomonadota</taxon>
        <taxon>Gammaproteobacteria</taxon>
        <taxon>Oceanospirillales</taxon>
        <taxon>Halomonadaceae</taxon>
        <taxon>Vreelandella</taxon>
    </lineage>
</organism>
<name>A0A455U5H7_9GAMM</name>
<sequence>MKIIIVAQLNIDMPGVFIGETTEANPNGQEALVYLHTNKQLQGASATKGVYVSFGAPLSVRP</sequence>
<gene>
    <name evidence="1" type="ORF">HSBAA_26820</name>
</gene>